<protein>
    <submittedName>
        <fullName evidence="1">Uncharacterized protein</fullName>
    </submittedName>
</protein>
<evidence type="ECO:0000313" key="1">
    <source>
        <dbReference type="EMBL" id="MBW0553894.1"/>
    </source>
</evidence>
<dbReference type="EMBL" id="AVOT02060407">
    <property type="protein sequence ID" value="MBW0553894.1"/>
    <property type="molecule type" value="Genomic_DNA"/>
</dbReference>
<evidence type="ECO:0000313" key="2">
    <source>
        <dbReference type="Proteomes" id="UP000765509"/>
    </source>
</evidence>
<gene>
    <name evidence="1" type="ORF">O181_093609</name>
</gene>
<name>A0A9Q3P9Z9_9BASI</name>
<comment type="caution">
    <text evidence="1">The sequence shown here is derived from an EMBL/GenBank/DDBJ whole genome shotgun (WGS) entry which is preliminary data.</text>
</comment>
<accession>A0A9Q3P9Z9</accession>
<sequence>MLFENDKYSVEKDPYEWCLRQSKRLQAINPQMKIQMRNHKLLTQMPGELEHAVKCRCNHNCTLDEIANTLKDVRKITNMGKYTPYEISGFKEKQPFRVELKGKPRERVAEVAKKKNSCHNCGSTDHYAKNFPKAKKKVYAIEKVPEEEPPTEDSDSDSM</sequence>
<organism evidence="1 2">
    <name type="scientific">Austropuccinia psidii MF-1</name>
    <dbReference type="NCBI Taxonomy" id="1389203"/>
    <lineage>
        <taxon>Eukaryota</taxon>
        <taxon>Fungi</taxon>
        <taxon>Dikarya</taxon>
        <taxon>Basidiomycota</taxon>
        <taxon>Pucciniomycotina</taxon>
        <taxon>Pucciniomycetes</taxon>
        <taxon>Pucciniales</taxon>
        <taxon>Sphaerophragmiaceae</taxon>
        <taxon>Austropuccinia</taxon>
    </lineage>
</organism>
<dbReference type="AlphaFoldDB" id="A0A9Q3P9Z9"/>
<dbReference type="Proteomes" id="UP000765509">
    <property type="component" value="Unassembled WGS sequence"/>
</dbReference>
<proteinExistence type="predicted"/>
<keyword evidence="2" id="KW-1185">Reference proteome</keyword>
<reference evidence="1" key="1">
    <citation type="submission" date="2021-03" db="EMBL/GenBank/DDBJ databases">
        <title>Draft genome sequence of rust myrtle Austropuccinia psidii MF-1, a brazilian biotype.</title>
        <authorList>
            <person name="Quecine M.C."/>
            <person name="Pachon D.M.R."/>
            <person name="Bonatelli M.L."/>
            <person name="Correr F.H."/>
            <person name="Franceschini L.M."/>
            <person name="Leite T.F."/>
            <person name="Margarido G.R.A."/>
            <person name="Almeida C.A."/>
            <person name="Ferrarezi J.A."/>
            <person name="Labate C.A."/>
        </authorList>
    </citation>
    <scope>NUCLEOTIDE SEQUENCE</scope>
    <source>
        <strain evidence="1">MF-1</strain>
    </source>
</reference>